<dbReference type="RefSeq" id="WP_363798612.1">
    <property type="nucleotide sequence ID" value="NZ_CP159925.1"/>
</dbReference>
<sequence>MKSRLCCWALLLAALPSLSPAAMPAAAPDRPMRKSAWLAEAMDSKTCPLVSIRLVGENPRADGGEDTIATIWRSADDELADLDRWPTLYLSLGGRPLALPRVPPADDVESAALSGETLLRWSAPRQGVSATLRLRAPRLWVENDGAWTEVAPARLRQARAATDGASTRSVWGGHLTLVSPAGRWQAPVRVESWCGP</sequence>
<name>A0AAU8MWL5_9GAMM</name>
<evidence type="ECO:0000256" key="1">
    <source>
        <dbReference type="SAM" id="SignalP"/>
    </source>
</evidence>
<accession>A0AAU8MWL5</accession>
<gene>
    <name evidence="2" type="ORF">ABU614_01635</name>
</gene>
<dbReference type="AlphaFoldDB" id="A0AAU8MWL5"/>
<dbReference type="EMBL" id="CP159925">
    <property type="protein sequence ID" value="XCO75530.1"/>
    <property type="molecule type" value="Genomic_DNA"/>
</dbReference>
<keyword evidence="1" id="KW-0732">Signal</keyword>
<proteinExistence type="predicted"/>
<reference evidence="2" key="1">
    <citation type="submission" date="2024-06" db="EMBL/GenBank/DDBJ databases">
        <authorList>
            <person name="Li S."/>
        </authorList>
    </citation>
    <scope>NUCLEOTIDE SEQUENCE</scope>
    <source>
        <strain evidence="2">SR10</strain>
    </source>
</reference>
<feature type="chain" id="PRO_5043661404" evidence="1">
    <location>
        <begin position="22"/>
        <end position="196"/>
    </location>
</feature>
<protein>
    <submittedName>
        <fullName evidence="2">Uncharacterized protein</fullName>
    </submittedName>
</protein>
<organism evidence="2">
    <name type="scientific">Lysobacter firmicutimachus</name>
    <dbReference type="NCBI Taxonomy" id="1792846"/>
    <lineage>
        <taxon>Bacteria</taxon>
        <taxon>Pseudomonadati</taxon>
        <taxon>Pseudomonadota</taxon>
        <taxon>Gammaproteobacteria</taxon>
        <taxon>Lysobacterales</taxon>
        <taxon>Lysobacteraceae</taxon>
        <taxon>Lysobacter</taxon>
    </lineage>
</organism>
<feature type="signal peptide" evidence="1">
    <location>
        <begin position="1"/>
        <end position="21"/>
    </location>
</feature>
<evidence type="ECO:0000313" key="2">
    <source>
        <dbReference type="EMBL" id="XCO75530.1"/>
    </source>
</evidence>